<dbReference type="InterPro" id="IPR045069">
    <property type="entry name" value="MATE_euk"/>
</dbReference>
<dbReference type="CDD" id="cd13132">
    <property type="entry name" value="MATE_eukaryotic"/>
    <property type="match status" value="1"/>
</dbReference>
<name>A0A6M2EVJ1_9ROSI</name>
<comment type="similarity">
    <text evidence="2 6">Belongs to the multi antimicrobial extrusion (MATE) (TC 2.A.66.1) family.</text>
</comment>
<dbReference type="InterPro" id="IPR002528">
    <property type="entry name" value="MATE_fam"/>
</dbReference>
<reference evidence="7" key="1">
    <citation type="submission" date="2020-03" db="EMBL/GenBank/DDBJ databases">
        <authorList>
            <person name="Zhang R."/>
        </authorList>
    </citation>
    <scope>NUCLEOTIDE SEQUENCE</scope>
</reference>
<feature type="transmembrane region" description="Helical" evidence="6">
    <location>
        <begin position="393"/>
        <end position="417"/>
    </location>
</feature>
<evidence type="ECO:0000256" key="3">
    <source>
        <dbReference type="ARBA" id="ARBA00022692"/>
    </source>
</evidence>
<evidence type="ECO:0000313" key="7">
    <source>
        <dbReference type="EMBL" id="NUU87545.1"/>
    </source>
</evidence>
<evidence type="ECO:0000256" key="6">
    <source>
        <dbReference type="RuleBase" id="RU004914"/>
    </source>
</evidence>
<dbReference type="EMBL" id="GILB01007212">
    <property type="protein sequence ID" value="NUU87545.1"/>
    <property type="molecule type" value="Transcribed_RNA"/>
</dbReference>
<dbReference type="AlphaFoldDB" id="A0A6M2EVJ1"/>
<protein>
    <recommendedName>
        <fullName evidence="6">Protein DETOXIFICATION</fullName>
    </recommendedName>
    <alternativeName>
        <fullName evidence="6">Multidrug and toxic compound extrusion protein</fullName>
    </alternativeName>
</protein>
<proteinExistence type="inferred from homology"/>
<evidence type="ECO:0000256" key="2">
    <source>
        <dbReference type="ARBA" id="ARBA00010199"/>
    </source>
</evidence>
<dbReference type="GO" id="GO:0015297">
    <property type="term" value="F:antiporter activity"/>
    <property type="evidence" value="ECO:0007669"/>
    <property type="project" value="InterPro"/>
</dbReference>
<keyword evidence="3 6" id="KW-0812">Transmembrane</keyword>
<feature type="transmembrane region" description="Helical" evidence="6">
    <location>
        <begin position="349"/>
        <end position="373"/>
    </location>
</feature>
<keyword evidence="4 6" id="KW-1133">Transmembrane helix</keyword>
<dbReference type="GO" id="GO:1990961">
    <property type="term" value="P:xenobiotic detoxification by transmembrane export across the plasma membrane"/>
    <property type="evidence" value="ECO:0007669"/>
    <property type="project" value="InterPro"/>
</dbReference>
<dbReference type="GO" id="GO:0016020">
    <property type="term" value="C:membrane"/>
    <property type="evidence" value="ECO:0007669"/>
    <property type="project" value="UniProtKB-SubCell"/>
</dbReference>
<feature type="transmembrane region" description="Helical" evidence="6">
    <location>
        <begin position="316"/>
        <end position="337"/>
    </location>
</feature>
<feature type="transmembrane region" description="Helical" evidence="6">
    <location>
        <begin position="424"/>
        <end position="446"/>
    </location>
</feature>
<keyword evidence="5 6" id="KW-0472">Membrane</keyword>
<feature type="transmembrane region" description="Helical" evidence="6">
    <location>
        <begin position="175"/>
        <end position="193"/>
    </location>
</feature>
<dbReference type="PANTHER" id="PTHR11206">
    <property type="entry name" value="MULTIDRUG RESISTANCE PROTEIN"/>
    <property type="match status" value="1"/>
</dbReference>
<feature type="transmembrane region" description="Helical" evidence="6">
    <location>
        <begin position="232"/>
        <end position="254"/>
    </location>
</feature>
<feature type="transmembrane region" description="Helical" evidence="6">
    <location>
        <begin position="275"/>
        <end position="296"/>
    </location>
</feature>
<feature type="transmembrane region" description="Helical" evidence="6">
    <location>
        <begin position="52"/>
        <end position="77"/>
    </location>
</feature>
<dbReference type="Pfam" id="PF01554">
    <property type="entry name" value="MatE"/>
    <property type="match status" value="2"/>
</dbReference>
<comment type="subcellular location">
    <subcellularLocation>
        <location evidence="1">Membrane</location>
        <topology evidence="1">Multi-pass membrane protein</topology>
    </subcellularLocation>
</comment>
<dbReference type="NCBIfam" id="TIGR00797">
    <property type="entry name" value="matE"/>
    <property type="match status" value="1"/>
</dbReference>
<feature type="transmembrane region" description="Helical" evidence="6">
    <location>
        <begin position="134"/>
        <end position="155"/>
    </location>
</feature>
<evidence type="ECO:0000256" key="1">
    <source>
        <dbReference type="ARBA" id="ARBA00004141"/>
    </source>
</evidence>
<sequence>MSILYKEKLCSGMNKKEKCIIMDNSIQESLLVPEELSNVDLKTRIWTESKMIWKIAFPAMVARVTSFGMIVVTQAFLGHIGKLELAAFALLQSFIVRFINGILIGMSSATETLCGQAFGARHDHMMGIYLQRSWIVDGAAATILLPLVIFAAPIFRLLGQEEDVAIAAGNMSPWFIPYVYYLVFSLTIQMYLQAQLKNKVVGWFSAISFVLHILLSWIFVNKLELGTAGAMGAMTISTWSLVIGLLVYIFGGWCPDTWKGFTKAAFADILPVVKLSISSGFMICLEIWYNSIIILAAGYVKNATTAISAFSLCHNILAWEFMLSVGFLGAACVRVANELGRGNAKAAKFSIKIILSTSIVIGVVFWVLCLIFGEEIAHFLTSDEEVAETVSSLAVLLAFSILLNSVQPVLTGVAVGAGVQSMVAFVNLGSYYIIGLPAGILLGYVVHLEVQGLWMGLLSGVVVQTLILSYIIWRTDWDEQVNKASERLRRWFLKSEKDAIESSTPA</sequence>
<evidence type="ECO:0000256" key="5">
    <source>
        <dbReference type="ARBA" id="ARBA00023136"/>
    </source>
</evidence>
<feature type="transmembrane region" description="Helical" evidence="6">
    <location>
        <begin position="452"/>
        <end position="473"/>
    </location>
</feature>
<dbReference type="GO" id="GO:0042910">
    <property type="term" value="F:xenobiotic transmembrane transporter activity"/>
    <property type="evidence" value="ECO:0007669"/>
    <property type="project" value="InterPro"/>
</dbReference>
<feature type="transmembrane region" description="Helical" evidence="6">
    <location>
        <begin position="200"/>
        <end position="220"/>
    </location>
</feature>
<accession>A0A6M2EVJ1</accession>
<organism evidence="7">
    <name type="scientific">Populus davidiana</name>
    <dbReference type="NCBI Taxonomy" id="266767"/>
    <lineage>
        <taxon>Eukaryota</taxon>
        <taxon>Viridiplantae</taxon>
        <taxon>Streptophyta</taxon>
        <taxon>Embryophyta</taxon>
        <taxon>Tracheophyta</taxon>
        <taxon>Spermatophyta</taxon>
        <taxon>Magnoliopsida</taxon>
        <taxon>eudicotyledons</taxon>
        <taxon>Gunneridae</taxon>
        <taxon>Pentapetalae</taxon>
        <taxon>rosids</taxon>
        <taxon>fabids</taxon>
        <taxon>Malpighiales</taxon>
        <taxon>Salicaceae</taxon>
        <taxon>Saliceae</taxon>
        <taxon>Populus</taxon>
    </lineage>
</organism>
<evidence type="ECO:0000256" key="4">
    <source>
        <dbReference type="ARBA" id="ARBA00022989"/>
    </source>
</evidence>